<comment type="similarity">
    <text evidence="1">Belongs to the DNA photolyase class-1 family.</text>
</comment>
<keyword evidence="3 5" id="KW-0274">FAD</keyword>
<dbReference type="Gene3D" id="1.10.579.10">
    <property type="entry name" value="DNA Cyclobutane Dipyrimidine Photolyase, subunit A, domain 3"/>
    <property type="match status" value="1"/>
</dbReference>
<feature type="binding site" evidence="5">
    <location>
        <begin position="498"/>
        <end position="500"/>
    </location>
    <ligand>
        <name>FAD</name>
        <dbReference type="ChEBI" id="CHEBI:57692"/>
    </ligand>
</feature>
<feature type="region of interest" description="Disordered" evidence="7">
    <location>
        <begin position="303"/>
        <end position="324"/>
    </location>
</feature>
<keyword evidence="4" id="KW-0157">Chromophore</keyword>
<feature type="domain" description="Photolyase/cryptochrome alpha/beta" evidence="8">
    <location>
        <begin position="53"/>
        <end position="190"/>
    </location>
</feature>
<keyword evidence="10" id="KW-1185">Reference proteome</keyword>
<dbReference type="OrthoDB" id="435881at2759"/>
<feature type="site" description="Electron transfer via tryptophanyl radical" evidence="6">
    <location>
        <position position="508"/>
    </location>
</feature>
<dbReference type="SUPFAM" id="SSF52425">
    <property type="entry name" value="Cryptochrome/photolyase, N-terminal domain"/>
    <property type="match status" value="1"/>
</dbReference>
<dbReference type="InterPro" id="IPR036134">
    <property type="entry name" value="Crypto/Photolyase_FAD-like_sf"/>
</dbReference>
<dbReference type="InterPro" id="IPR018394">
    <property type="entry name" value="DNA_photolyase_1_CS_C"/>
</dbReference>
<sequence>MSNTKKVRQPVPFRPNKISTPEAAAAVDRDPPLQILLKAVQKNGIPEATESKSVVYWMRMGDLRVADNRALSLASLRAHKLGVPLLVLFILSPQDYIAHDRSKRRIDFTLRNLEKMQRSLAELHIPLDVWTHPLRRTLSSAVISYLKRMGATFLFANIEYEVDELRRDISICNLSRADGIQATFVHDKCVIEPGVLATKQGKVYTVYSPFRRSWEQELNANPHYWKKAAELQPNAKSIYESELYGPLFNTPVPSSLEGFELSEKEKENMANFFPAGEDAAVQVLQRFLTTKARASQLGAVSPLAPDAKENSKESRVTNYATDRSRVDKDTSSRLSPYLAAGVISVRECIRATMELKKGFNKAKVEVSKDSGVGVWVQEIAWRDFYVHVLAACPRVSMGRPFLEKYADVVWEDYQEEPERREKEAIKAQEGQAGNPGESVRRWKEGMTGYPIVDAGMRCINEMGWVHNRLRMIVAMFLTKDLMIDWRVGERYFMENLIDGDLAANNGGWQWSASTGTDAAPYFRIFNPYSQSEKVDPAGDFIRRFVPELASLKGKDIHKPPPHIADKLGYPRPIIQHEEARTRALRRFKNPGES</sequence>
<dbReference type="GO" id="GO:0005737">
    <property type="term" value="C:cytoplasm"/>
    <property type="evidence" value="ECO:0007669"/>
    <property type="project" value="TreeGrafter"/>
</dbReference>
<feature type="site" description="Electron transfer via tryptophanyl radical" evidence="6">
    <location>
        <position position="485"/>
    </location>
</feature>
<dbReference type="PROSITE" id="PS51645">
    <property type="entry name" value="PHR_CRY_ALPHA_BETA"/>
    <property type="match status" value="1"/>
</dbReference>
<dbReference type="GO" id="GO:0071949">
    <property type="term" value="F:FAD binding"/>
    <property type="evidence" value="ECO:0007669"/>
    <property type="project" value="TreeGrafter"/>
</dbReference>
<evidence type="ECO:0000313" key="10">
    <source>
        <dbReference type="Proteomes" id="UP000623687"/>
    </source>
</evidence>
<dbReference type="GO" id="GO:0032922">
    <property type="term" value="P:circadian regulation of gene expression"/>
    <property type="evidence" value="ECO:0007669"/>
    <property type="project" value="TreeGrafter"/>
</dbReference>
<dbReference type="GeneID" id="59374816"/>
<evidence type="ECO:0000313" key="9">
    <source>
        <dbReference type="EMBL" id="KAF7433052.1"/>
    </source>
</evidence>
<evidence type="ECO:0000256" key="5">
    <source>
        <dbReference type="PIRSR" id="PIRSR602081-1"/>
    </source>
</evidence>
<dbReference type="PANTHER" id="PTHR11455">
    <property type="entry name" value="CRYPTOCHROME"/>
    <property type="match status" value="1"/>
</dbReference>
<dbReference type="GO" id="GO:0043153">
    <property type="term" value="P:entrainment of circadian clock by photoperiod"/>
    <property type="evidence" value="ECO:0007669"/>
    <property type="project" value="TreeGrafter"/>
</dbReference>
<reference evidence="9" key="1">
    <citation type="submission" date="2019-07" db="EMBL/GenBank/DDBJ databases">
        <authorList>
            <person name="Palmer J.M."/>
        </authorList>
    </citation>
    <scope>NUCLEOTIDE SEQUENCE</scope>
    <source>
        <strain evidence="9">PC9</strain>
    </source>
</reference>
<dbReference type="Gene3D" id="1.25.40.80">
    <property type="match status" value="1"/>
</dbReference>
<accession>A0A8H7A313</accession>
<dbReference type="GO" id="GO:0006950">
    <property type="term" value="P:response to stress"/>
    <property type="evidence" value="ECO:0007669"/>
    <property type="project" value="UniProtKB-ARBA"/>
</dbReference>
<evidence type="ECO:0000256" key="7">
    <source>
        <dbReference type="SAM" id="MobiDB-lite"/>
    </source>
</evidence>
<dbReference type="Proteomes" id="UP000623687">
    <property type="component" value="Unassembled WGS sequence"/>
</dbReference>
<evidence type="ECO:0000256" key="2">
    <source>
        <dbReference type="ARBA" id="ARBA00022630"/>
    </source>
</evidence>
<dbReference type="InterPro" id="IPR014729">
    <property type="entry name" value="Rossmann-like_a/b/a_fold"/>
</dbReference>
<dbReference type="Pfam" id="PF00875">
    <property type="entry name" value="DNA_photolyase"/>
    <property type="match status" value="1"/>
</dbReference>
<feature type="binding site" evidence="5">
    <location>
        <position position="319"/>
    </location>
    <ligand>
        <name>FAD</name>
        <dbReference type="ChEBI" id="CHEBI:57692"/>
    </ligand>
</feature>
<feature type="binding site" evidence="5">
    <location>
        <begin position="378"/>
        <end position="385"/>
    </location>
    <ligand>
        <name>FAD</name>
        <dbReference type="ChEBI" id="CHEBI:57692"/>
    </ligand>
</feature>
<dbReference type="EMBL" id="JACETU010000003">
    <property type="protein sequence ID" value="KAF7433052.1"/>
    <property type="molecule type" value="Genomic_DNA"/>
</dbReference>
<dbReference type="InterPro" id="IPR002081">
    <property type="entry name" value="Cryptochrome/DNA_photolyase_1"/>
</dbReference>
<gene>
    <name evidence="9" type="ORF">PC9H_004998</name>
</gene>
<organism evidence="9 10">
    <name type="scientific">Pleurotus ostreatus</name>
    <name type="common">Oyster mushroom</name>
    <name type="synonym">White-rot fungus</name>
    <dbReference type="NCBI Taxonomy" id="5322"/>
    <lineage>
        <taxon>Eukaryota</taxon>
        <taxon>Fungi</taxon>
        <taxon>Dikarya</taxon>
        <taxon>Basidiomycota</taxon>
        <taxon>Agaricomycotina</taxon>
        <taxon>Agaricomycetes</taxon>
        <taxon>Agaricomycetidae</taxon>
        <taxon>Agaricales</taxon>
        <taxon>Pleurotineae</taxon>
        <taxon>Pleurotaceae</taxon>
        <taxon>Pleurotus</taxon>
    </lineage>
</organism>
<dbReference type="GO" id="GO:0006139">
    <property type="term" value="P:nucleobase-containing compound metabolic process"/>
    <property type="evidence" value="ECO:0007669"/>
    <property type="project" value="UniProtKB-ARBA"/>
</dbReference>
<dbReference type="InterPro" id="IPR006050">
    <property type="entry name" value="DNA_photolyase_N"/>
</dbReference>
<proteinExistence type="inferred from homology"/>
<dbReference type="InterPro" id="IPR005101">
    <property type="entry name" value="Cryptochr/Photolyase_FAD-bd"/>
</dbReference>
<evidence type="ECO:0000256" key="6">
    <source>
        <dbReference type="PIRSR" id="PIRSR602081-2"/>
    </source>
</evidence>
<dbReference type="Pfam" id="PF03441">
    <property type="entry name" value="FAD_binding_7"/>
    <property type="match status" value="1"/>
</dbReference>
<dbReference type="GO" id="GO:0003904">
    <property type="term" value="F:deoxyribodipyrimidine photo-lyase activity"/>
    <property type="evidence" value="ECO:0007669"/>
    <property type="project" value="TreeGrafter"/>
</dbReference>
<dbReference type="PROSITE" id="PS00394">
    <property type="entry name" value="DNA_PHOTOLYASES_1_1"/>
    <property type="match status" value="1"/>
</dbReference>
<evidence type="ECO:0000256" key="1">
    <source>
        <dbReference type="ARBA" id="ARBA00005862"/>
    </source>
</evidence>
<dbReference type="SUPFAM" id="SSF48173">
    <property type="entry name" value="Cryptochrome/photolyase FAD-binding domain"/>
    <property type="match status" value="1"/>
</dbReference>
<feature type="binding site" evidence="5">
    <location>
        <position position="375"/>
    </location>
    <ligand>
        <name>FAD</name>
        <dbReference type="ChEBI" id="CHEBI:57692"/>
    </ligand>
</feature>
<dbReference type="Gene3D" id="3.40.50.620">
    <property type="entry name" value="HUPs"/>
    <property type="match status" value="1"/>
</dbReference>
<dbReference type="PANTHER" id="PTHR11455:SF18">
    <property type="entry name" value="SI:CH1073-390K14.1"/>
    <property type="match status" value="1"/>
</dbReference>
<dbReference type="RefSeq" id="XP_036633079.1">
    <property type="nucleotide sequence ID" value="XM_036774577.1"/>
</dbReference>
<keyword evidence="2 5" id="KW-0285">Flavoprotein</keyword>
<dbReference type="GO" id="GO:0003677">
    <property type="term" value="F:DNA binding"/>
    <property type="evidence" value="ECO:0007669"/>
    <property type="project" value="TreeGrafter"/>
</dbReference>
<evidence type="ECO:0000256" key="3">
    <source>
        <dbReference type="ARBA" id="ARBA00022827"/>
    </source>
</evidence>
<evidence type="ECO:0000259" key="8">
    <source>
        <dbReference type="PROSITE" id="PS51645"/>
    </source>
</evidence>
<name>A0A8H7A313_PLEOS</name>
<dbReference type="VEuPathDB" id="FungiDB:PC9H_004998"/>
<dbReference type="GO" id="GO:0005634">
    <property type="term" value="C:nucleus"/>
    <property type="evidence" value="ECO:0007669"/>
    <property type="project" value="TreeGrafter"/>
</dbReference>
<feature type="site" description="Electron transfer via tryptophanyl radical" evidence="6">
    <location>
        <position position="410"/>
    </location>
</feature>
<feature type="binding site" evidence="5">
    <location>
        <begin position="331"/>
        <end position="335"/>
    </location>
    <ligand>
        <name>FAD</name>
        <dbReference type="ChEBI" id="CHEBI:57692"/>
    </ligand>
</feature>
<feature type="compositionally biased region" description="Basic and acidic residues" evidence="7">
    <location>
        <begin position="306"/>
        <end position="315"/>
    </location>
</feature>
<comment type="caution">
    <text evidence="9">The sequence shown here is derived from an EMBL/GenBank/DDBJ whole genome shotgun (WGS) entry which is preliminary data.</text>
</comment>
<dbReference type="AlphaFoldDB" id="A0A8H7A313"/>
<feature type="region of interest" description="Disordered" evidence="7">
    <location>
        <begin position="420"/>
        <end position="439"/>
    </location>
</feature>
<evidence type="ECO:0000256" key="4">
    <source>
        <dbReference type="ARBA" id="ARBA00022991"/>
    </source>
</evidence>
<comment type="cofactor">
    <cofactor evidence="5">
        <name>FAD</name>
        <dbReference type="ChEBI" id="CHEBI:57692"/>
    </cofactor>
    <text evidence="5">Binds 1 FAD per subunit.</text>
</comment>
<protein>
    <recommendedName>
        <fullName evidence="8">Photolyase/cryptochrome alpha/beta domain-containing protein</fullName>
    </recommendedName>
</protein>
<dbReference type="InterPro" id="IPR036155">
    <property type="entry name" value="Crypto/Photolyase_N_sf"/>
</dbReference>